<dbReference type="Proteomes" id="UP000274271">
    <property type="component" value="Unassembled WGS sequence"/>
</dbReference>
<evidence type="ECO:0000313" key="3">
    <source>
        <dbReference type="EMBL" id="RRB10417.1"/>
    </source>
</evidence>
<dbReference type="Pfam" id="PF16117">
    <property type="entry name" value="DUF4833"/>
    <property type="match status" value="1"/>
</dbReference>
<feature type="chain" id="PRO_5018313361" evidence="1">
    <location>
        <begin position="27"/>
        <end position="183"/>
    </location>
</feature>
<name>A0A3P1CAS2_9BACT</name>
<gene>
    <name evidence="3" type="ORF">EHT87_29790</name>
</gene>
<dbReference type="InterPro" id="IPR032269">
    <property type="entry name" value="DUF4833"/>
</dbReference>
<proteinExistence type="predicted"/>
<dbReference type="RefSeq" id="WP_124910429.1">
    <property type="nucleotide sequence ID" value="NZ_RQJP01000007.1"/>
</dbReference>
<evidence type="ECO:0000259" key="2">
    <source>
        <dbReference type="Pfam" id="PF16117"/>
    </source>
</evidence>
<dbReference type="OrthoDB" id="9785831at2"/>
<sequence length="183" mass="20712">MTTKKIHTLLFLFLLELPGAFGPVLASANEFPVPPSAPNRLFYIQRSNDINTVIYEANVTAGRRLDANEPVNVYWIRYAERGQRESLSLIQWKLAYGYKHKASTCNDNCFEIQLNAFKKRTIWVDVQQGKPLALTLINGRKACLQKVFVQLEPGSGLIPKVLYVELFGIDPVAGIPVYERMLV</sequence>
<keyword evidence="4" id="KW-1185">Reference proteome</keyword>
<feature type="domain" description="DUF4833" evidence="2">
    <location>
        <begin position="42"/>
        <end position="180"/>
    </location>
</feature>
<evidence type="ECO:0000256" key="1">
    <source>
        <dbReference type="SAM" id="SignalP"/>
    </source>
</evidence>
<dbReference type="AlphaFoldDB" id="A0A3P1CAS2"/>
<dbReference type="EMBL" id="RQJP01000007">
    <property type="protein sequence ID" value="RRB10417.1"/>
    <property type="molecule type" value="Genomic_DNA"/>
</dbReference>
<feature type="signal peptide" evidence="1">
    <location>
        <begin position="1"/>
        <end position="26"/>
    </location>
</feature>
<reference evidence="3 4" key="1">
    <citation type="submission" date="2018-11" db="EMBL/GenBank/DDBJ databases">
        <authorList>
            <person name="Zhou Z."/>
            <person name="Wang G."/>
        </authorList>
    </citation>
    <scope>NUCLEOTIDE SEQUENCE [LARGE SCALE GENOMIC DNA]</scope>
    <source>
        <strain evidence="3 4">KCTC42998</strain>
    </source>
</reference>
<evidence type="ECO:0000313" key="4">
    <source>
        <dbReference type="Proteomes" id="UP000274271"/>
    </source>
</evidence>
<comment type="caution">
    <text evidence="3">The sequence shown here is derived from an EMBL/GenBank/DDBJ whole genome shotgun (WGS) entry which is preliminary data.</text>
</comment>
<keyword evidence="1" id="KW-0732">Signal</keyword>
<accession>A0A3P1CAS2</accession>
<protein>
    <submittedName>
        <fullName evidence="3">DUF4833 domain-containing protein</fullName>
    </submittedName>
</protein>
<organism evidence="3 4">
    <name type="scientific">Larkinella knui</name>
    <dbReference type="NCBI Taxonomy" id="2025310"/>
    <lineage>
        <taxon>Bacteria</taxon>
        <taxon>Pseudomonadati</taxon>
        <taxon>Bacteroidota</taxon>
        <taxon>Cytophagia</taxon>
        <taxon>Cytophagales</taxon>
        <taxon>Spirosomataceae</taxon>
        <taxon>Larkinella</taxon>
    </lineage>
</organism>